<sequence>MCSKSHTSQMARNKDKWSYRHIAAGMVPAVTIAPRPAVPLTPPPHTQEPSPEHPKSALAAAVLVSSLAGRVHAIPTRNLPSSRPSSFSVTDTNSFRSRMLELHHERANGGGDCMGNGRLPLAEVAYEPMYESCTERHDGAHSLTEDGCSSDVLGEDEEEEGEEEEGEEDDQAESLTFGKDYEQKTNYASVDCETQKPYSLLKTKPVEGAPLGESSDLTDVTSLDETARLSSPRPPKLRLPSDAEWSRMGRMPKIFSEEDKEAVCLSVANRPMPHLSQSSNRERMPASRSQSLRVKGEKSTDQVLTHPTASKRNPTLAMFNELKSRLDVLAAENRSLTRQLRVAGDRNQSLATHNGTLLSENQSLARERQQEQTDELVELRREAQELVDENDALKATIHRLSAELSRMQAERGPRLRNKVTQTGVIPMSGSTPPWLETPTIEAQRDMASDAGDATNPHPSPVWGTETDTRYLSPLLAAYEERLVDKDDIVRECKEALQTLKEQMNAVAKENEQLHQDLVTSKAAAGKEWKLVQEQGRLVLEENQVLLQQLDLQKAKLKDSQGTHKQEVSKLMKRLERMEAQRREALDQLTDARVALGSLQERQRQLQEAEEVKVGREEHLAAISDLQRRAQEQHDHSCTQLQGLRAQLTACQEDKRVAVQDKCRLEARLSVLDSELEAAKKTTRRYQRSMATLKQKLEESMGKEDLASRYLNNVLGLAEQVVKERDELQLLAETLQLEKEGVLNRVLEGNAQLVKLHEKVKVYRARAAQAIAEVAGRSQDAQAGWAGRSERYDGEIRHLRQMLSDKQGAVETLAGEKRQVEAQLEIVWESTSRENERMRRTLRETLTTSVGSPGHRVGADPSGTVGRRDADLAGAGDNRCLRYYDLDTSRSNGAACHTGGPSQSLAMELARVHCSAGGILSSSAGEGSRLSAT</sequence>
<dbReference type="Proteomes" id="UP001318040">
    <property type="component" value="Chromosome 54"/>
</dbReference>
<dbReference type="GO" id="GO:0045202">
    <property type="term" value="C:synapse"/>
    <property type="evidence" value="ECO:0007669"/>
    <property type="project" value="GOC"/>
</dbReference>
<keyword evidence="1" id="KW-0175">Coiled coil</keyword>
<dbReference type="GO" id="GO:0007268">
    <property type="term" value="P:chemical synaptic transmission"/>
    <property type="evidence" value="ECO:0007669"/>
    <property type="project" value="InterPro"/>
</dbReference>
<evidence type="ECO:0000313" key="4">
    <source>
        <dbReference type="RefSeq" id="XP_032830617.1"/>
    </source>
</evidence>
<proteinExistence type="predicted"/>
<dbReference type="GO" id="GO:0060271">
    <property type="term" value="P:cilium assembly"/>
    <property type="evidence" value="ECO:0007669"/>
    <property type="project" value="InterPro"/>
</dbReference>
<protein>
    <submittedName>
        <fullName evidence="4">Centrosomal protein of 89 kDa-like isoform X1</fullName>
    </submittedName>
</protein>
<keyword evidence="3" id="KW-1185">Reference proteome</keyword>
<feature type="region of interest" description="Disordered" evidence="2">
    <location>
        <begin position="35"/>
        <end position="54"/>
    </location>
</feature>
<feature type="coiled-coil region" evidence="1">
    <location>
        <begin position="319"/>
        <end position="410"/>
    </location>
</feature>
<reference evidence="4" key="1">
    <citation type="submission" date="2025-08" db="UniProtKB">
        <authorList>
            <consortium name="RefSeq"/>
        </authorList>
    </citation>
    <scope>IDENTIFICATION</scope>
    <source>
        <tissue evidence="4">Sperm</tissue>
    </source>
</reference>
<dbReference type="KEGG" id="pmrn:116954201"/>
<feature type="region of interest" description="Disordered" evidence="2">
    <location>
        <begin position="845"/>
        <end position="866"/>
    </location>
</feature>
<feature type="compositionally biased region" description="Pro residues" evidence="2">
    <location>
        <begin position="36"/>
        <end position="46"/>
    </location>
</feature>
<feature type="compositionally biased region" description="Polar residues" evidence="2">
    <location>
        <begin position="215"/>
        <end position="224"/>
    </location>
</feature>
<dbReference type="GO" id="GO:0097539">
    <property type="term" value="C:ciliary transition fiber"/>
    <property type="evidence" value="ECO:0007669"/>
    <property type="project" value="TreeGrafter"/>
</dbReference>
<dbReference type="RefSeq" id="XP_032830617.1">
    <property type="nucleotide sequence ID" value="XM_032974726.1"/>
</dbReference>
<evidence type="ECO:0000256" key="1">
    <source>
        <dbReference type="SAM" id="Coils"/>
    </source>
</evidence>
<dbReference type="PANTHER" id="PTHR36170">
    <property type="entry name" value="CENTROSOMAL PROTEIN OF 89 KDA"/>
    <property type="match status" value="1"/>
</dbReference>
<feature type="region of interest" description="Disordered" evidence="2">
    <location>
        <begin position="138"/>
        <end position="175"/>
    </location>
</feature>
<name>A0AAJ7XDX7_PETMA</name>
<accession>A0AAJ7XDX7</accession>
<dbReference type="GO" id="GO:0007005">
    <property type="term" value="P:mitochondrion organization"/>
    <property type="evidence" value="ECO:0007669"/>
    <property type="project" value="InterPro"/>
</dbReference>
<dbReference type="PANTHER" id="PTHR36170:SF1">
    <property type="entry name" value="CENTROSOMAL PROTEIN OF 89 KDA"/>
    <property type="match status" value="1"/>
</dbReference>
<dbReference type="GO" id="GO:0005814">
    <property type="term" value="C:centriole"/>
    <property type="evidence" value="ECO:0007669"/>
    <property type="project" value="InterPro"/>
</dbReference>
<feature type="compositionally biased region" description="Acidic residues" evidence="2">
    <location>
        <begin position="153"/>
        <end position="172"/>
    </location>
</feature>
<organism evidence="3 4">
    <name type="scientific">Petromyzon marinus</name>
    <name type="common">Sea lamprey</name>
    <dbReference type="NCBI Taxonomy" id="7757"/>
    <lineage>
        <taxon>Eukaryota</taxon>
        <taxon>Metazoa</taxon>
        <taxon>Chordata</taxon>
        <taxon>Craniata</taxon>
        <taxon>Vertebrata</taxon>
        <taxon>Cyclostomata</taxon>
        <taxon>Hyperoartia</taxon>
        <taxon>Petromyzontiformes</taxon>
        <taxon>Petromyzontidae</taxon>
        <taxon>Petromyzon</taxon>
    </lineage>
</organism>
<dbReference type="AlphaFoldDB" id="A0AAJ7XDX7"/>
<evidence type="ECO:0000256" key="2">
    <source>
        <dbReference type="SAM" id="MobiDB-lite"/>
    </source>
</evidence>
<gene>
    <name evidence="4" type="primary">LOC116954201</name>
</gene>
<feature type="coiled-coil region" evidence="1">
    <location>
        <begin position="675"/>
        <end position="744"/>
    </location>
</feature>
<evidence type="ECO:0000313" key="3">
    <source>
        <dbReference type="Proteomes" id="UP001318040"/>
    </source>
</evidence>
<feature type="region of interest" description="Disordered" evidence="2">
    <location>
        <begin position="205"/>
        <end position="241"/>
    </location>
</feature>
<feature type="coiled-coil region" evidence="1">
    <location>
        <begin position="489"/>
        <end position="594"/>
    </location>
</feature>
<dbReference type="InterPro" id="IPR033545">
    <property type="entry name" value="CEP89"/>
</dbReference>
<feature type="region of interest" description="Disordered" evidence="2">
    <location>
        <begin position="272"/>
        <end position="304"/>
    </location>
</feature>